<proteinExistence type="predicted"/>
<dbReference type="GeneID" id="110776695"/>
<keyword evidence="3" id="KW-1185">Reference proteome</keyword>
<reference evidence="3" key="1">
    <citation type="journal article" date="2021" name="Nat. Commun.">
        <title>Genomic analyses provide insights into spinach domestication and the genetic basis of agronomic traits.</title>
        <authorList>
            <person name="Cai X."/>
            <person name="Sun X."/>
            <person name="Xu C."/>
            <person name="Sun H."/>
            <person name="Wang X."/>
            <person name="Ge C."/>
            <person name="Zhang Z."/>
            <person name="Wang Q."/>
            <person name="Fei Z."/>
            <person name="Jiao C."/>
            <person name="Wang Q."/>
        </authorList>
    </citation>
    <scope>NUCLEOTIDE SEQUENCE [LARGE SCALE GENOMIC DNA]</scope>
    <source>
        <strain evidence="3">cv. Varoflay</strain>
    </source>
</reference>
<evidence type="ECO:0000313" key="3">
    <source>
        <dbReference type="Proteomes" id="UP000813463"/>
    </source>
</evidence>
<feature type="domain" description="Very-long-chain aldehyde decarbonylase CER1-like C-terminal" evidence="2">
    <location>
        <begin position="3"/>
        <end position="145"/>
    </location>
</feature>
<organism evidence="3 4">
    <name type="scientific">Spinacia oleracea</name>
    <name type="common">Spinach</name>
    <dbReference type="NCBI Taxonomy" id="3562"/>
    <lineage>
        <taxon>Eukaryota</taxon>
        <taxon>Viridiplantae</taxon>
        <taxon>Streptophyta</taxon>
        <taxon>Embryophyta</taxon>
        <taxon>Tracheophyta</taxon>
        <taxon>Spermatophyta</taxon>
        <taxon>Magnoliopsida</taxon>
        <taxon>eudicotyledons</taxon>
        <taxon>Gunneridae</taxon>
        <taxon>Pentapetalae</taxon>
        <taxon>Caryophyllales</taxon>
        <taxon>Chenopodiaceae</taxon>
        <taxon>Chenopodioideae</taxon>
        <taxon>Anserineae</taxon>
        <taxon>Spinacia</taxon>
    </lineage>
</organism>
<sequence length="151" mass="17425">MYQVATIREEEHEKLKKTLTNEDGNNLIHLAENFNHYKVWLVGEDLTESEQSLTSKGTLFIPLSQFPPQQKRKDCFYQTTPARLAPKSFGNLHSCENWLPRRVMSASRVAGIVHTLEGWNTNECGDQIFDIDKVWEATLLHGFRPLPTLRN</sequence>
<evidence type="ECO:0000256" key="1">
    <source>
        <dbReference type="ARBA" id="ARBA00004141"/>
    </source>
</evidence>
<name>A0ABM3RHH9_SPIOL</name>
<evidence type="ECO:0000259" key="2">
    <source>
        <dbReference type="Pfam" id="PF12076"/>
    </source>
</evidence>
<protein>
    <submittedName>
        <fullName evidence="4">Very-long-chain aldehyde decarbonylase CER1-like</fullName>
    </submittedName>
</protein>
<dbReference type="Proteomes" id="UP000813463">
    <property type="component" value="Chromosome 3"/>
</dbReference>
<gene>
    <name evidence="4" type="primary">LOC110776695</name>
</gene>
<evidence type="ECO:0000313" key="4">
    <source>
        <dbReference type="RefSeq" id="XP_056695075.1"/>
    </source>
</evidence>
<reference evidence="4" key="2">
    <citation type="submission" date="2025-08" db="UniProtKB">
        <authorList>
            <consortium name="RefSeq"/>
        </authorList>
    </citation>
    <scope>IDENTIFICATION</scope>
    <source>
        <tissue evidence="4">Leaf</tissue>
    </source>
</reference>
<dbReference type="InterPro" id="IPR021940">
    <property type="entry name" value="CER1-like_C"/>
</dbReference>
<comment type="subcellular location">
    <subcellularLocation>
        <location evidence="1">Membrane</location>
        <topology evidence="1">Multi-pass membrane protein</topology>
    </subcellularLocation>
</comment>
<dbReference type="Pfam" id="PF12076">
    <property type="entry name" value="CER1-like_C"/>
    <property type="match status" value="1"/>
</dbReference>
<accession>A0ABM3RHH9</accession>
<dbReference type="RefSeq" id="XP_056695075.1">
    <property type="nucleotide sequence ID" value="XM_056839097.1"/>
</dbReference>